<keyword evidence="4" id="KW-0804">Transcription</keyword>
<dbReference type="Proteomes" id="UP000662939">
    <property type="component" value="Chromosome"/>
</dbReference>
<dbReference type="SUPFAM" id="SSF48498">
    <property type="entry name" value="Tetracyclin repressor-like, C-terminal domain"/>
    <property type="match status" value="1"/>
</dbReference>
<evidence type="ECO:0000313" key="7">
    <source>
        <dbReference type="EMBL" id="QSB06291.1"/>
    </source>
</evidence>
<protein>
    <submittedName>
        <fullName evidence="7">TetR family transcriptional regulator C-terminal domain-containing protein</fullName>
    </submittedName>
</protein>
<gene>
    <name evidence="7" type="ORF">JQS30_05120</name>
</gene>
<feature type="DNA-binding region" description="H-T-H motif" evidence="5">
    <location>
        <begin position="31"/>
        <end position="50"/>
    </location>
</feature>
<proteinExistence type="predicted"/>
<keyword evidence="3 5" id="KW-0238">DNA-binding</keyword>
<dbReference type="Pfam" id="PF13977">
    <property type="entry name" value="TetR_C_6"/>
    <property type="match status" value="1"/>
</dbReference>
<evidence type="ECO:0000259" key="6">
    <source>
        <dbReference type="PROSITE" id="PS50977"/>
    </source>
</evidence>
<dbReference type="PANTHER" id="PTHR30055:SF228">
    <property type="entry name" value="TRANSCRIPTIONAL REGULATOR-RELATED"/>
    <property type="match status" value="1"/>
</dbReference>
<dbReference type="InterPro" id="IPR036271">
    <property type="entry name" value="Tet_transcr_reg_TetR-rel_C_sf"/>
</dbReference>
<organism evidence="7 8">
    <name type="scientific">Natronoglycomyces albus</name>
    <dbReference type="NCBI Taxonomy" id="2811108"/>
    <lineage>
        <taxon>Bacteria</taxon>
        <taxon>Bacillati</taxon>
        <taxon>Actinomycetota</taxon>
        <taxon>Actinomycetes</taxon>
        <taxon>Glycomycetales</taxon>
        <taxon>Glycomycetaceae</taxon>
        <taxon>Natronoglycomyces</taxon>
    </lineage>
</organism>
<dbReference type="Gene3D" id="1.10.357.10">
    <property type="entry name" value="Tetracycline Repressor, domain 2"/>
    <property type="match status" value="1"/>
</dbReference>
<evidence type="ECO:0000313" key="8">
    <source>
        <dbReference type="Proteomes" id="UP000662939"/>
    </source>
</evidence>
<evidence type="ECO:0000256" key="5">
    <source>
        <dbReference type="PROSITE-ProRule" id="PRU00335"/>
    </source>
</evidence>
<keyword evidence="1" id="KW-0678">Repressor</keyword>
<dbReference type="SUPFAM" id="SSF46689">
    <property type="entry name" value="Homeodomain-like"/>
    <property type="match status" value="1"/>
</dbReference>
<name>A0A895XKN4_9ACTN</name>
<evidence type="ECO:0000256" key="2">
    <source>
        <dbReference type="ARBA" id="ARBA00023015"/>
    </source>
</evidence>
<evidence type="ECO:0000256" key="4">
    <source>
        <dbReference type="ARBA" id="ARBA00023163"/>
    </source>
</evidence>
<dbReference type="GO" id="GO:0003700">
    <property type="term" value="F:DNA-binding transcription factor activity"/>
    <property type="evidence" value="ECO:0007669"/>
    <property type="project" value="TreeGrafter"/>
</dbReference>
<evidence type="ECO:0000256" key="3">
    <source>
        <dbReference type="ARBA" id="ARBA00023125"/>
    </source>
</evidence>
<reference evidence="7" key="1">
    <citation type="submission" date="2021-02" db="EMBL/GenBank/DDBJ databases">
        <title>Natronoglycomyces albus gen. nov., sp. nov, a haloalkaliphilic actinobacterium from a soda solonchak soil.</title>
        <authorList>
            <person name="Sorokin D.Y."/>
            <person name="Khijniak T.V."/>
            <person name="Zakharycheva A.P."/>
            <person name="Boueva O.V."/>
            <person name="Ariskina E.V."/>
            <person name="Hahnke R.L."/>
            <person name="Bunk B."/>
            <person name="Sproer C."/>
            <person name="Schumann P."/>
            <person name="Evtushenko L.I."/>
            <person name="Kublanov I.V."/>
        </authorList>
    </citation>
    <scope>NUCLEOTIDE SEQUENCE</scope>
    <source>
        <strain evidence="7">DSM 106290</strain>
    </source>
</reference>
<keyword evidence="2" id="KW-0805">Transcription regulation</keyword>
<dbReference type="InterPro" id="IPR050109">
    <property type="entry name" value="HTH-type_TetR-like_transc_reg"/>
</dbReference>
<dbReference type="RefSeq" id="WP_213172300.1">
    <property type="nucleotide sequence ID" value="NZ_CP070496.1"/>
</dbReference>
<dbReference type="KEGG" id="nav:JQS30_05120"/>
<dbReference type="InterPro" id="IPR039538">
    <property type="entry name" value="BetI_C"/>
</dbReference>
<dbReference type="GO" id="GO:0000976">
    <property type="term" value="F:transcription cis-regulatory region binding"/>
    <property type="evidence" value="ECO:0007669"/>
    <property type="project" value="TreeGrafter"/>
</dbReference>
<dbReference type="PANTHER" id="PTHR30055">
    <property type="entry name" value="HTH-TYPE TRANSCRIPTIONAL REGULATOR RUTR"/>
    <property type="match status" value="1"/>
</dbReference>
<keyword evidence="8" id="KW-1185">Reference proteome</keyword>
<evidence type="ECO:0000256" key="1">
    <source>
        <dbReference type="ARBA" id="ARBA00022491"/>
    </source>
</evidence>
<sequence>MPKIVDHQQRREQLAEAVFRLVVREGLASASVRNVAAEAGWSSGSVRYYFPRHDELKAFAAEVASRRIAHDVVNRLPTDPSQCAPVEFAARCMESLLPLDQKRRAEYKLWVDLVQRESGLPAEERSLLWAGQRSLCRDVIAHLIGTGSARLASHSMPERIHVPLPSPDAEQLAHHLHIFIDGLASQMMFLPHEVNAELARTTLRDFLALLRGETSSQN</sequence>
<dbReference type="PROSITE" id="PS50977">
    <property type="entry name" value="HTH_TETR_2"/>
    <property type="match status" value="1"/>
</dbReference>
<dbReference type="InterPro" id="IPR001647">
    <property type="entry name" value="HTH_TetR"/>
</dbReference>
<dbReference type="EMBL" id="CP070496">
    <property type="protein sequence ID" value="QSB06291.1"/>
    <property type="molecule type" value="Genomic_DNA"/>
</dbReference>
<feature type="domain" description="HTH tetR-type" evidence="6">
    <location>
        <begin position="8"/>
        <end position="68"/>
    </location>
</feature>
<dbReference type="InterPro" id="IPR009057">
    <property type="entry name" value="Homeodomain-like_sf"/>
</dbReference>
<dbReference type="AlphaFoldDB" id="A0A895XKN4"/>
<accession>A0A895XKN4</accession>